<dbReference type="SUPFAM" id="SSF51735">
    <property type="entry name" value="NAD(P)-binding Rossmann-fold domains"/>
    <property type="match status" value="1"/>
</dbReference>
<comment type="pathway">
    <text evidence="1 6">Carbohydrate biosynthesis; dTDP-L-rhamnose biosynthesis.</text>
</comment>
<evidence type="ECO:0000256" key="1">
    <source>
        <dbReference type="ARBA" id="ARBA00004781"/>
    </source>
</evidence>
<dbReference type="PANTHER" id="PTHR10491:SF4">
    <property type="entry name" value="METHIONINE ADENOSYLTRANSFERASE 2 SUBUNIT BETA"/>
    <property type="match status" value="1"/>
</dbReference>
<name>A0A932LYH8_UNCTE</name>
<dbReference type="Pfam" id="PF04321">
    <property type="entry name" value="RmlD_sub_bind"/>
    <property type="match status" value="1"/>
</dbReference>
<dbReference type="EMBL" id="JACPSX010000012">
    <property type="protein sequence ID" value="MBI3013628.1"/>
    <property type="molecule type" value="Genomic_DNA"/>
</dbReference>
<protein>
    <recommendedName>
        <fullName evidence="4 6">dTDP-4-dehydrorhamnose reductase</fullName>
        <ecNumber evidence="3 6">1.1.1.133</ecNumber>
    </recommendedName>
</protein>
<comment type="similarity">
    <text evidence="2 6">Belongs to the dTDP-4-dehydrorhamnose reductase family.</text>
</comment>
<evidence type="ECO:0000313" key="9">
    <source>
        <dbReference type="Proteomes" id="UP000741360"/>
    </source>
</evidence>
<keyword evidence="6 8" id="KW-0560">Oxidoreductase</keyword>
<dbReference type="Gene3D" id="3.90.25.10">
    <property type="entry name" value="UDP-galactose 4-epimerase, domain 1"/>
    <property type="match status" value="1"/>
</dbReference>
<dbReference type="GO" id="GO:0005829">
    <property type="term" value="C:cytosol"/>
    <property type="evidence" value="ECO:0007669"/>
    <property type="project" value="TreeGrafter"/>
</dbReference>
<dbReference type="EC" id="1.1.1.133" evidence="3 6"/>
<evidence type="ECO:0000256" key="6">
    <source>
        <dbReference type="RuleBase" id="RU364082"/>
    </source>
</evidence>
<evidence type="ECO:0000256" key="3">
    <source>
        <dbReference type="ARBA" id="ARBA00012929"/>
    </source>
</evidence>
<evidence type="ECO:0000256" key="2">
    <source>
        <dbReference type="ARBA" id="ARBA00010944"/>
    </source>
</evidence>
<gene>
    <name evidence="8" type="primary">rfbD</name>
    <name evidence="8" type="ORF">HYY65_00875</name>
</gene>
<dbReference type="Gene3D" id="3.40.50.720">
    <property type="entry name" value="NAD(P)-binding Rossmann-like Domain"/>
    <property type="match status" value="1"/>
</dbReference>
<dbReference type="GO" id="GO:0019305">
    <property type="term" value="P:dTDP-rhamnose biosynthetic process"/>
    <property type="evidence" value="ECO:0007669"/>
    <property type="project" value="TreeGrafter"/>
</dbReference>
<keyword evidence="6" id="KW-0521">NADP</keyword>
<evidence type="ECO:0000313" key="8">
    <source>
        <dbReference type="EMBL" id="MBI3013628.1"/>
    </source>
</evidence>
<evidence type="ECO:0000256" key="4">
    <source>
        <dbReference type="ARBA" id="ARBA00017099"/>
    </source>
</evidence>
<evidence type="ECO:0000259" key="7">
    <source>
        <dbReference type="Pfam" id="PF04321"/>
    </source>
</evidence>
<proteinExistence type="inferred from homology"/>
<dbReference type="InterPro" id="IPR036291">
    <property type="entry name" value="NAD(P)-bd_dom_sf"/>
</dbReference>
<reference evidence="8" key="1">
    <citation type="submission" date="2020-07" db="EMBL/GenBank/DDBJ databases">
        <title>Huge and variable diversity of episymbiotic CPR bacteria and DPANN archaea in groundwater ecosystems.</title>
        <authorList>
            <person name="He C.Y."/>
            <person name="Keren R."/>
            <person name="Whittaker M."/>
            <person name="Farag I.F."/>
            <person name="Doudna J."/>
            <person name="Cate J.H.D."/>
            <person name="Banfield J.F."/>
        </authorList>
    </citation>
    <scope>NUCLEOTIDE SEQUENCE</scope>
    <source>
        <strain evidence="8">NC_groundwater_717_Ag_S-0.2um_59_8</strain>
    </source>
</reference>
<dbReference type="InterPro" id="IPR029903">
    <property type="entry name" value="RmlD-like-bd"/>
</dbReference>
<dbReference type="InterPro" id="IPR005913">
    <property type="entry name" value="dTDP_dehydrorham_reduct"/>
</dbReference>
<comment type="catalytic activity">
    <reaction evidence="5">
        <text>dTDP-beta-L-rhamnose + NADP(+) = dTDP-4-dehydro-beta-L-rhamnose + NADPH + H(+)</text>
        <dbReference type="Rhea" id="RHEA:21796"/>
        <dbReference type="ChEBI" id="CHEBI:15378"/>
        <dbReference type="ChEBI" id="CHEBI:57510"/>
        <dbReference type="ChEBI" id="CHEBI:57783"/>
        <dbReference type="ChEBI" id="CHEBI:58349"/>
        <dbReference type="ChEBI" id="CHEBI:62830"/>
        <dbReference type="EC" id="1.1.1.133"/>
    </reaction>
</comment>
<sequence>MPRILITGARGMLGSALVRFLQKKKKEKIELFPCDLEDLDVTNPGGVRSGIGDIKPHIVIHAAAFTDVDGCEVDEKKAMSVNAEGTKSVAQACAEVGARLIYISTDFVFDGTKRSPYSEADSPNPVNVYGQSKLRGEEYVSGILLDFLIVRTSWLFGPGGRNFVDTIRCLADSRKTLSVVTDQVGSPTFSEDLTEALWLLADSEAGGIVHVSNEGACSRYEWARKIVEFSEKNPAMVRPSTSQEVIRPARRPSYSVLNSSRFKEITGRSLRPWVDAVEAYLSSSLSPGGRGQG</sequence>
<dbReference type="Proteomes" id="UP000741360">
    <property type="component" value="Unassembled WGS sequence"/>
</dbReference>
<evidence type="ECO:0000256" key="5">
    <source>
        <dbReference type="ARBA" id="ARBA00048200"/>
    </source>
</evidence>
<comment type="function">
    <text evidence="6">Catalyzes the reduction of dTDP-6-deoxy-L-lyxo-4-hexulose to yield dTDP-L-rhamnose.</text>
</comment>
<dbReference type="PANTHER" id="PTHR10491">
    <property type="entry name" value="DTDP-4-DEHYDRORHAMNOSE REDUCTASE"/>
    <property type="match status" value="1"/>
</dbReference>
<feature type="domain" description="RmlD-like substrate binding" evidence="7">
    <location>
        <begin position="3"/>
        <end position="283"/>
    </location>
</feature>
<organism evidence="8 9">
    <name type="scientific">Tectimicrobiota bacterium</name>
    <dbReference type="NCBI Taxonomy" id="2528274"/>
    <lineage>
        <taxon>Bacteria</taxon>
        <taxon>Pseudomonadati</taxon>
        <taxon>Nitrospinota/Tectimicrobiota group</taxon>
        <taxon>Candidatus Tectimicrobiota</taxon>
    </lineage>
</organism>
<dbReference type="NCBIfam" id="TIGR01214">
    <property type="entry name" value="rmlD"/>
    <property type="match status" value="1"/>
</dbReference>
<dbReference type="GO" id="GO:0008831">
    <property type="term" value="F:dTDP-4-dehydrorhamnose reductase activity"/>
    <property type="evidence" value="ECO:0007669"/>
    <property type="project" value="UniProtKB-EC"/>
</dbReference>
<comment type="caution">
    <text evidence="8">The sequence shown here is derived from an EMBL/GenBank/DDBJ whole genome shotgun (WGS) entry which is preliminary data.</text>
</comment>
<dbReference type="CDD" id="cd05254">
    <property type="entry name" value="dTDP_HR_like_SDR_e"/>
    <property type="match status" value="1"/>
</dbReference>
<accession>A0A932LYH8</accession>
<dbReference type="AlphaFoldDB" id="A0A932LYH8"/>